<accession>A0ACA9P7R4</accession>
<comment type="caution">
    <text evidence="1">The sequence shown here is derived from an EMBL/GenBank/DDBJ whole genome shotgun (WGS) entry which is preliminary data.</text>
</comment>
<name>A0ACA9P7R4_9GLOM</name>
<protein>
    <submittedName>
        <fullName evidence="1">12876_t:CDS:1</fullName>
    </submittedName>
</protein>
<sequence length="82" mass="9556">GGARIKKNIRAKLEGFFLNKNRVDKDKMSAKAIQVKLLKFVKNEDIEAEDISKTSKIQNWINSYTWAFKQKATEKKLRLDDI</sequence>
<gene>
    <name evidence="1" type="ORF">DHETER_LOCUS11540</name>
</gene>
<evidence type="ECO:0000313" key="2">
    <source>
        <dbReference type="Proteomes" id="UP000789702"/>
    </source>
</evidence>
<feature type="non-terminal residue" evidence="1">
    <location>
        <position position="1"/>
    </location>
</feature>
<dbReference type="Proteomes" id="UP000789702">
    <property type="component" value="Unassembled WGS sequence"/>
</dbReference>
<dbReference type="EMBL" id="CAJVPU010025549">
    <property type="protein sequence ID" value="CAG8696613.1"/>
    <property type="molecule type" value="Genomic_DNA"/>
</dbReference>
<organism evidence="1 2">
    <name type="scientific">Dentiscutata heterogama</name>
    <dbReference type="NCBI Taxonomy" id="1316150"/>
    <lineage>
        <taxon>Eukaryota</taxon>
        <taxon>Fungi</taxon>
        <taxon>Fungi incertae sedis</taxon>
        <taxon>Mucoromycota</taxon>
        <taxon>Glomeromycotina</taxon>
        <taxon>Glomeromycetes</taxon>
        <taxon>Diversisporales</taxon>
        <taxon>Gigasporaceae</taxon>
        <taxon>Dentiscutata</taxon>
    </lineage>
</organism>
<reference evidence="1" key="1">
    <citation type="submission" date="2021-06" db="EMBL/GenBank/DDBJ databases">
        <authorList>
            <person name="Kallberg Y."/>
            <person name="Tangrot J."/>
            <person name="Rosling A."/>
        </authorList>
    </citation>
    <scope>NUCLEOTIDE SEQUENCE</scope>
    <source>
        <strain evidence="1">IL203A</strain>
    </source>
</reference>
<keyword evidence="2" id="KW-1185">Reference proteome</keyword>
<proteinExistence type="predicted"/>
<evidence type="ECO:0000313" key="1">
    <source>
        <dbReference type="EMBL" id="CAG8696613.1"/>
    </source>
</evidence>